<dbReference type="EMBL" id="KN832871">
    <property type="protein sequence ID" value="KIN06520.1"/>
    <property type="molecule type" value="Genomic_DNA"/>
</dbReference>
<reference evidence="2" key="2">
    <citation type="submission" date="2015-01" db="EMBL/GenBank/DDBJ databases">
        <title>Evolutionary Origins and Diversification of the Mycorrhizal Mutualists.</title>
        <authorList>
            <consortium name="DOE Joint Genome Institute"/>
            <consortium name="Mycorrhizal Genomics Consortium"/>
            <person name="Kohler A."/>
            <person name="Kuo A."/>
            <person name="Nagy L.G."/>
            <person name="Floudas D."/>
            <person name="Copeland A."/>
            <person name="Barry K.W."/>
            <person name="Cichocki N."/>
            <person name="Veneault-Fourrey C."/>
            <person name="LaButti K."/>
            <person name="Lindquist E.A."/>
            <person name="Lipzen A."/>
            <person name="Lundell T."/>
            <person name="Morin E."/>
            <person name="Murat C."/>
            <person name="Riley R."/>
            <person name="Ohm R."/>
            <person name="Sun H."/>
            <person name="Tunlid A."/>
            <person name="Henrissat B."/>
            <person name="Grigoriev I.V."/>
            <person name="Hibbett D.S."/>
            <person name="Martin F."/>
        </authorList>
    </citation>
    <scope>NUCLEOTIDE SEQUENCE [LARGE SCALE GENOMIC DNA]</scope>
    <source>
        <strain evidence="2">Zn</strain>
    </source>
</reference>
<dbReference type="InParanoid" id="A0A0C3HU28"/>
<sequence length="96" mass="10114">NAAKDAAIHIARLISYEFMKAGVRFNSITPGCFPSFIICLLNLSSGGANTNSHTSEEIVANGHVPIKGACSSVGMARGILFLEMKIYVNGAIVSID</sequence>
<organism evidence="1 2">
    <name type="scientific">Oidiodendron maius (strain Zn)</name>
    <dbReference type="NCBI Taxonomy" id="913774"/>
    <lineage>
        <taxon>Eukaryota</taxon>
        <taxon>Fungi</taxon>
        <taxon>Dikarya</taxon>
        <taxon>Ascomycota</taxon>
        <taxon>Pezizomycotina</taxon>
        <taxon>Leotiomycetes</taxon>
        <taxon>Leotiomycetes incertae sedis</taxon>
        <taxon>Myxotrichaceae</taxon>
        <taxon>Oidiodendron</taxon>
    </lineage>
</organism>
<dbReference type="Gene3D" id="3.40.50.720">
    <property type="entry name" value="NAD(P)-binding Rossmann-like Domain"/>
    <property type="match status" value="1"/>
</dbReference>
<reference evidence="1 2" key="1">
    <citation type="submission" date="2014-04" db="EMBL/GenBank/DDBJ databases">
        <authorList>
            <consortium name="DOE Joint Genome Institute"/>
            <person name="Kuo A."/>
            <person name="Martino E."/>
            <person name="Perotto S."/>
            <person name="Kohler A."/>
            <person name="Nagy L.G."/>
            <person name="Floudas D."/>
            <person name="Copeland A."/>
            <person name="Barry K.W."/>
            <person name="Cichocki N."/>
            <person name="Veneault-Fourrey C."/>
            <person name="LaButti K."/>
            <person name="Lindquist E.A."/>
            <person name="Lipzen A."/>
            <person name="Lundell T."/>
            <person name="Morin E."/>
            <person name="Murat C."/>
            <person name="Sun H."/>
            <person name="Tunlid A."/>
            <person name="Henrissat B."/>
            <person name="Grigoriev I.V."/>
            <person name="Hibbett D.S."/>
            <person name="Martin F."/>
            <person name="Nordberg H.P."/>
            <person name="Cantor M.N."/>
            <person name="Hua S.X."/>
        </authorList>
    </citation>
    <scope>NUCLEOTIDE SEQUENCE [LARGE SCALE GENOMIC DNA]</scope>
    <source>
        <strain evidence="1 2">Zn</strain>
    </source>
</reference>
<evidence type="ECO:0000313" key="1">
    <source>
        <dbReference type="EMBL" id="KIN06520.1"/>
    </source>
</evidence>
<evidence type="ECO:0000313" key="2">
    <source>
        <dbReference type="Proteomes" id="UP000054321"/>
    </source>
</evidence>
<name>A0A0C3HU28_OIDMZ</name>
<dbReference type="STRING" id="913774.A0A0C3HU28"/>
<dbReference type="OrthoDB" id="2962696at2759"/>
<protein>
    <submittedName>
        <fullName evidence="1">Uncharacterized protein</fullName>
    </submittedName>
</protein>
<dbReference type="HOGENOM" id="CLU_010194_12_3_1"/>
<accession>A0A0C3HU28</accession>
<proteinExistence type="predicted"/>
<feature type="non-terminal residue" evidence="1">
    <location>
        <position position="1"/>
    </location>
</feature>
<dbReference type="Proteomes" id="UP000054321">
    <property type="component" value="Unassembled WGS sequence"/>
</dbReference>
<keyword evidence="2" id="KW-1185">Reference proteome</keyword>
<gene>
    <name evidence="1" type="ORF">OIDMADRAFT_113316</name>
</gene>
<dbReference type="AlphaFoldDB" id="A0A0C3HU28"/>